<dbReference type="Pfam" id="PF02826">
    <property type="entry name" value="2-Hacid_dh_C"/>
    <property type="match status" value="1"/>
</dbReference>
<comment type="similarity">
    <text evidence="1 4">Belongs to the D-isomer specific 2-hydroxyacid dehydrogenase family.</text>
</comment>
<keyword evidence="2 4" id="KW-0560">Oxidoreductase</keyword>
<gene>
    <name evidence="7" type="primary">ldhA</name>
    <name evidence="7" type="ORF">LCIT_17020</name>
</gene>
<dbReference type="InterPro" id="IPR029752">
    <property type="entry name" value="D-isomer_DH_CS1"/>
</dbReference>
<organism evidence="7 8">
    <name type="scientific">Leuconostoc citreum</name>
    <dbReference type="NCBI Taxonomy" id="33964"/>
    <lineage>
        <taxon>Bacteria</taxon>
        <taxon>Bacillati</taxon>
        <taxon>Bacillota</taxon>
        <taxon>Bacilli</taxon>
        <taxon>Lactobacillales</taxon>
        <taxon>Lactobacillaceae</taxon>
        <taxon>Leuconostoc</taxon>
    </lineage>
</organism>
<keyword evidence="3" id="KW-0520">NAD</keyword>
<dbReference type="PROSITE" id="PS00065">
    <property type="entry name" value="D_2_HYDROXYACID_DH_1"/>
    <property type="match status" value="1"/>
</dbReference>
<evidence type="ECO:0000313" key="8">
    <source>
        <dbReference type="Proteomes" id="UP000323274"/>
    </source>
</evidence>
<evidence type="ECO:0000256" key="3">
    <source>
        <dbReference type="ARBA" id="ARBA00023027"/>
    </source>
</evidence>
<dbReference type="AlphaFoldDB" id="A0A5A5TZW6"/>
<dbReference type="InterPro" id="IPR036291">
    <property type="entry name" value="NAD(P)-bd_dom_sf"/>
</dbReference>
<evidence type="ECO:0000259" key="5">
    <source>
        <dbReference type="Pfam" id="PF00389"/>
    </source>
</evidence>
<dbReference type="RefSeq" id="WP_149334738.1">
    <property type="nucleotide sequence ID" value="NZ_BJJW01000010.1"/>
</dbReference>
<sequence>MTKILMTSVRSDEEPSIKTYAKAHNLQIDMVREEFHPGQHDNLSEYNGLIVQQTANIGGDEAFYQSLVHQGLKQITTRTAGVDMIPVTLAKRAGLKITNVPKYSPRSVAELALTQIFQLLRRTWAFEQRMNQNDFRWAGLQAREIHTITVGIIGAGRIGGTLAKLLDLLGAKVIAYDVKPQECLKKYLTYVSKATLLAQSDVISVHVDLNDSTVGLLQAVDFNQMKIGSLFLNMSRGDVVNTEALIAALLSGKIQAAALDTVTGESLVFNRDLRQQGIDNSQIRQLMAMPNVLLTPHIAFFTNIAVDNMVNTALDDVLAIISGHQAVNEI</sequence>
<dbReference type="SUPFAM" id="SSF52283">
    <property type="entry name" value="Formate/glycerate dehydrogenase catalytic domain-like"/>
    <property type="match status" value="1"/>
</dbReference>
<dbReference type="PANTHER" id="PTHR43026:SF1">
    <property type="entry name" value="2-HYDROXYACID DEHYDROGENASE HOMOLOG 1-RELATED"/>
    <property type="match status" value="1"/>
</dbReference>
<proteinExistence type="inferred from homology"/>
<dbReference type="GO" id="GO:0008720">
    <property type="term" value="F:D-lactate dehydrogenase (NAD+) activity"/>
    <property type="evidence" value="ECO:0007669"/>
    <property type="project" value="TreeGrafter"/>
</dbReference>
<dbReference type="InterPro" id="IPR029753">
    <property type="entry name" value="D-isomer_DH_CS"/>
</dbReference>
<evidence type="ECO:0000256" key="4">
    <source>
        <dbReference type="RuleBase" id="RU003719"/>
    </source>
</evidence>
<dbReference type="Pfam" id="PF00389">
    <property type="entry name" value="2-Hacid_dh"/>
    <property type="match status" value="1"/>
</dbReference>
<dbReference type="Proteomes" id="UP000323274">
    <property type="component" value="Unassembled WGS sequence"/>
</dbReference>
<protein>
    <submittedName>
        <fullName evidence="7">Lactate dehydrogenase</fullName>
    </submittedName>
</protein>
<dbReference type="InterPro" id="IPR006140">
    <property type="entry name" value="D-isomer_DH_NAD-bd"/>
</dbReference>
<dbReference type="InterPro" id="IPR006139">
    <property type="entry name" value="D-isomer_2_OHA_DH_cat_dom"/>
</dbReference>
<evidence type="ECO:0000256" key="1">
    <source>
        <dbReference type="ARBA" id="ARBA00005854"/>
    </source>
</evidence>
<dbReference type="EMBL" id="BJJW01000010">
    <property type="protein sequence ID" value="GDZ84460.1"/>
    <property type="molecule type" value="Genomic_DNA"/>
</dbReference>
<evidence type="ECO:0000259" key="6">
    <source>
        <dbReference type="Pfam" id="PF02826"/>
    </source>
</evidence>
<name>A0A5A5TZW6_LEUCI</name>
<dbReference type="GO" id="GO:0051287">
    <property type="term" value="F:NAD binding"/>
    <property type="evidence" value="ECO:0007669"/>
    <property type="project" value="InterPro"/>
</dbReference>
<reference evidence="7 8" key="1">
    <citation type="submission" date="2019-04" db="EMBL/GenBank/DDBJ databases">
        <title>A pseudo-fructophilic Leuconostoc citreum strain F192-5 isolated from peel of satsuma mandarin: the first report for isolation and characterization of strain-dependent fructophilic-like characteristics.</title>
        <authorList>
            <person name="Maeno S."/>
            <person name="Tanizawa Y."/>
            <person name="Kajikawa A."/>
            <person name="Kanesaki Y."/>
            <person name="Kubota E."/>
            <person name="Arita M."/>
            <person name="Leon D."/>
            <person name="Endo A."/>
        </authorList>
    </citation>
    <scope>NUCLEOTIDE SEQUENCE [LARGE SCALE GENOMIC DNA]</scope>
    <source>
        <strain evidence="7 8">F192-5</strain>
    </source>
</reference>
<dbReference type="PANTHER" id="PTHR43026">
    <property type="entry name" value="2-HYDROXYACID DEHYDROGENASE HOMOLOG 1-RELATED"/>
    <property type="match status" value="1"/>
</dbReference>
<comment type="caution">
    <text evidence="7">The sequence shown here is derived from an EMBL/GenBank/DDBJ whole genome shotgun (WGS) entry which is preliminary data.</text>
</comment>
<dbReference type="InterPro" id="IPR058205">
    <property type="entry name" value="D-LDH-like"/>
</dbReference>
<dbReference type="SUPFAM" id="SSF51735">
    <property type="entry name" value="NAD(P)-binding Rossmann-fold domains"/>
    <property type="match status" value="1"/>
</dbReference>
<accession>A0A5A5TZW6</accession>
<dbReference type="Gene3D" id="3.40.50.720">
    <property type="entry name" value="NAD(P)-binding Rossmann-like Domain"/>
    <property type="match status" value="2"/>
</dbReference>
<evidence type="ECO:0000256" key="2">
    <source>
        <dbReference type="ARBA" id="ARBA00023002"/>
    </source>
</evidence>
<dbReference type="PROSITE" id="PS00671">
    <property type="entry name" value="D_2_HYDROXYACID_DH_3"/>
    <property type="match status" value="1"/>
</dbReference>
<evidence type="ECO:0000313" key="7">
    <source>
        <dbReference type="EMBL" id="GDZ84460.1"/>
    </source>
</evidence>
<feature type="domain" description="D-isomer specific 2-hydroxyacid dehydrogenase catalytic" evidence="5">
    <location>
        <begin position="12"/>
        <end position="329"/>
    </location>
</feature>
<dbReference type="CDD" id="cd12186">
    <property type="entry name" value="LDH"/>
    <property type="match status" value="1"/>
</dbReference>
<feature type="domain" description="D-isomer specific 2-hydroxyacid dehydrogenase NAD-binding" evidence="6">
    <location>
        <begin position="114"/>
        <end position="299"/>
    </location>
</feature>